<sequence length="162" mass="16634">MREGGGSRGGGGGGGGQTARTGGGPERCPRRRYAHFAAVAAHGVLIAHPRNRTNGRFASSTVTAATAAATTRRYRGHVVTITVPAMTSSAALTVAVVLLLLLSQRLRVCGNPLGISPVTSAAADLRHYAPSADPNATAADSIARAEKARQNGNCLVPTRKRL</sequence>
<dbReference type="EMBL" id="CABPRJ010000549">
    <property type="protein sequence ID" value="VVC30910.1"/>
    <property type="molecule type" value="Genomic_DNA"/>
</dbReference>
<organism evidence="3 4">
    <name type="scientific">Cinara cedri</name>
    <dbReference type="NCBI Taxonomy" id="506608"/>
    <lineage>
        <taxon>Eukaryota</taxon>
        <taxon>Metazoa</taxon>
        <taxon>Ecdysozoa</taxon>
        <taxon>Arthropoda</taxon>
        <taxon>Hexapoda</taxon>
        <taxon>Insecta</taxon>
        <taxon>Pterygota</taxon>
        <taxon>Neoptera</taxon>
        <taxon>Paraneoptera</taxon>
        <taxon>Hemiptera</taxon>
        <taxon>Sternorrhyncha</taxon>
        <taxon>Aphidomorpha</taxon>
        <taxon>Aphidoidea</taxon>
        <taxon>Aphididae</taxon>
        <taxon>Lachninae</taxon>
        <taxon>Cinara</taxon>
    </lineage>
</organism>
<evidence type="ECO:0000313" key="4">
    <source>
        <dbReference type="Proteomes" id="UP000325440"/>
    </source>
</evidence>
<feature type="compositionally biased region" description="Gly residues" evidence="1">
    <location>
        <begin position="1"/>
        <end position="25"/>
    </location>
</feature>
<feature type="transmembrane region" description="Helical" evidence="2">
    <location>
        <begin position="78"/>
        <end position="102"/>
    </location>
</feature>
<keyword evidence="2" id="KW-1133">Transmembrane helix</keyword>
<dbReference type="Proteomes" id="UP000325440">
    <property type="component" value="Unassembled WGS sequence"/>
</dbReference>
<reference evidence="3 4" key="1">
    <citation type="submission" date="2019-08" db="EMBL/GenBank/DDBJ databases">
        <authorList>
            <person name="Alioto T."/>
            <person name="Alioto T."/>
            <person name="Gomez Garrido J."/>
        </authorList>
    </citation>
    <scope>NUCLEOTIDE SEQUENCE [LARGE SCALE GENOMIC DNA]</scope>
</reference>
<evidence type="ECO:0000256" key="1">
    <source>
        <dbReference type="SAM" id="MobiDB-lite"/>
    </source>
</evidence>
<evidence type="ECO:0000313" key="3">
    <source>
        <dbReference type="EMBL" id="VVC30910.1"/>
    </source>
</evidence>
<feature type="region of interest" description="Disordered" evidence="1">
    <location>
        <begin position="1"/>
        <end position="28"/>
    </location>
</feature>
<accession>A0A5E4MF53</accession>
<proteinExistence type="predicted"/>
<keyword evidence="2" id="KW-0472">Membrane</keyword>
<protein>
    <submittedName>
        <fullName evidence="3">Uncharacterized protein</fullName>
    </submittedName>
</protein>
<dbReference type="AlphaFoldDB" id="A0A5E4MF53"/>
<name>A0A5E4MF53_9HEMI</name>
<keyword evidence="2" id="KW-0812">Transmembrane</keyword>
<keyword evidence="4" id="KW-1185">Reference proteome</keyword>
<evidence type="ECO:0000256" key="2">
    <source>
        <dbReference type="SAM" id="Phobius"/>
    </source>
</evidence>
<gene>
    <name evidence="3" type="ORF">CINCED_3A007944</name>
</gene>